<proteinExistence type="predicted"/>
<reference evidence="3 4" key="2">
    <citation type="submission" date="2016-05" db="EMBL/GenBank/DDBJ databases">
        <title>Lineage-specific infection strategies underlie the spectrum of fungal disease in amphibians.</title>
        <authorList>
            <person name="Cuomo C.A."/>
            <person name="Farrer R.A."/>
            <person name="James T."/>
            <person name="Longcore J."/>
            <person name="Birren B."/>
        </authorList>
    </citation>
    <scope>NUCLEOTIDE SEQUENCE [LARGE SCALE GENOMIC DNA]</scope>
    <source>
        <strain evidence="3 4">JEL423</strain>
    </source>
</reference>
<keyword evidence="1" id="KW-0175">Coiled coil</keyword>
<accession>A0A177WUW9</accession>
<dbReference type="Pfam" id="PF13391">
    <property type="entry name" value="HNH_2"/>
    <property type="match status" value="1"/>
</dbReference>
<dbReference type="OrthoDB" id="2142759at2759"/>
<evidence type="ECO:0000256" key="1">
    <source>
        <dbReference type="SAM" id="Coils"/>
    </source>
</evidence>
<sequence length="302" mass="34413">MSTPTEIATALQQATEDLRRARESLERAEEDLRRERESLERAEKSLERAEKDLKRAEKDLRNWRAANPTDFTNAGYLALSAEVTRCTVREERVRQTLEGAQQILAGAHQTLASAHQTFQQVLAVQKAIFSPQSSVTSISCKSQSINGRCSTGRHTDRNKKAQQIFREKLLKRDIHCIATKVAEGFVAAHIVPLNMSELIARSMLFSPRNGVLLREDLEDDYDRHKWIFDYNGKVTSLFSNWDYKDIICHVNVSNDPETGPSKELIELHNKLALERAQHHCPNCWNCEGTNKTGDEKDVKKDI</sequence>
<dbReference type="Gene3D" id="1.20.120.330">
    <property type="entry name" value="Nucleotidyltransferases domain 2"/>
    <property type="match status" value="1"/>
</dbReference>
<reference evidence="3 4" key="1">
    <citation type="submission" date="2006-10" db="EMBL/GenBank/DDBJ databases">
        <title>The Genome Sequence of Batrachochytrium dendrobatidis JEL423.</title>
        <authorList>
            <consortium name="The Broad Institute Genome Sequencing Platform"/>
            <person name="Birren B."/>
            <person name="Lander E."/>
            <person name="Galagan J."/>
            <person name="Cuomo C."/>
            <person name="Devon K."/>
            <person name="Jaffe D."/>
            <person name="Butler J."/>
            <person name="Alvarez P."/>
            <person name="Gnerre S."/>
            <person name="Grabherr M."/>
            <person name="Kleber M."/>
            <person name="Mauceli E."/>
            <person name="Brockman W."/>
            <person name="Young S."/>
            <person name="LaButti K."/>
            <person name="Sykes S."/>
            <person name="DeCaprio D."/>
            <person name="Crawford M."/>
            <person name="Koehrsen M."/>
            <person name="Engels R."/>
            <person name="Montgomery P."/>
            <person name="Pearson M."/>
            <person name="Howarth C."/>
            <person name="Larson L."/>
            <person name="White J."/>
            <person name="O'Leary S."/>
            <person name="Kodira C."/>
            <person name="Zeng Q."/>
            <person name="Yandava C."/>
            <person name="Alvarado L."/>
            <person name="Longcore J."/>
            <person name="James T."/>
        </authorList>
    </citation>
    <scope>NUCLEOTIDE SEQUENCE [LARGE SCALE GENOMIC DNA]</scope>
    <source>
        <strain evidence="3 4">JEL423</strain>
    </source>
</reference>
<gene>
    <name evidence="3" type="ORF">BDEG_27028</name>
</gene>
<dbReference type="InterPro" id="IPR003615">
    <property type="entry name" value="HNH_nuc"/>
</dbReference>
<evidence type="ECO:0000313" key="3">
    <source>
        <dbReference type="EMBL" id="OAJ43696.1"/>
    </source>
</evidence>
<feature type="coiled-coil region" evidence="1">
    <location>
        <begin position="8"/>
        <end position="66"/>
    </location>
</feature>
<evidence type="ECO:0000313" key="4">
    <source>
        <dbReference type="Proteomes" id="UP000077115"/>
    </source>
</evidence>
<dbReference type="Proteomes" id="UP000077115">
    <property type="component" value="Unassembled WGS sequence"/>
</dbReference>
<dbReference type="AlphaFoldDB" id="A0A177WUW9"/>
<dbReference type="VEuPathDB" id="FungiDB:BDEG_27028"/>
<evidence type="ECO:0000259" key="2">
    <source>
        <dbReference type="Pfam" id="PF13391"/>
    </source>
</evidence>
<name>A0A177WUW9_BATDL</name>
<organism evidence="3 4">
    <name type="scientific">Batrachochytrium dendrobatidis (strain JEL423)</name>
    <dbReference type="NCBI Taxonomy" id="403673"/>
    <lineage>
        <taxon>Eukaryota</taxon>
        <taxon>Fungi</taxon>
        <taxon>Fungi incertae sedis</taxon>
        <taxon>Chytridiomycota</taxon>
        <taxon>Chytridiomycota incertae sedis</taxon>
        <taxon>Chytridiomycetes</taxon>
        <taxon>Rhizophydiales</taxon>
        <taxon>Rhizophydiales incertae sedis</taxon>
        <taxon>Batrachochytrium</taxon>
    </lineage>
</organism>
<dbReference type="EMBL" id="DS022310">
    <property type="protein sequence ID" value="OAJ43696.1"/>
    <property type="molecule type" value="Genomic_DNA"/>
</dbReference>
<feature type="domain" description="HNH nuclease" evidence="2">
    <location>
        <begin position="176"/>
        <end position="229"/>
    </location>
</feature>
<protein>
    <recommendedName>
        <fullName evidence="2">HNH nuclease domain-containing protein</fullName>
    </recommendedName>
</protein>